<dbReference type="InterPro" id="IPR000836">
    <property type="entry name" value="PRTase_dom"/>
</dbReference>
<evidence type="ECO:0000313" key="4">
    <source>
        <dbReference type="EMBL" id="MBO8424613.1"/>
    </source>
</evidence>
<comment type="similarity">
    <text evidence="1">Belongs to the ComF/GntX family.</text>
</comment>
<proteinExistence type="inferred from homology"/>
<feature type="domain" description="Phosphoribosyltransferase" evidence="2">
    <location>
        <begin position="148"/>
        <end position="246"/>
    </location>
</feature>
<feature type="domain" description="Double zinc ribbon" evidence="3">
    <location>
        <begin position="30"/>
        <end position="79"/>
    </location>
</feature>
<comment type="caution">
    <text evidence="4">The sequence shown here is derived from an EMBL/GenBank/DDBJ whole genome shotgun (WGS) entry which is preliminary data.</text>
</comment>
<dbReference type="AlphaFoldDB" id="A0A940DJA4"/>
<dbReference type="InterPro" id="IPR044005">
    <property type="entry name" value="DZR_2"/>
</dbReference>
<dbReference type="Pfam" id="PF18912">
    <property type="entry name" value="DZR_2"/>
    <property type="match status" value="1"/>
</dbReference>
<dbReference type="InterPro" id="IPR051910">
    <property type="entry name" value="ComF/GntX_DNA_util-trans"/>
</dbReference>
<evidence type="ECO:0000259" key="3">
    <source>
        <dbReference type="Pfam" id="PF18912"/>
    </source>
</evidence>
<name>A0A940DJA4_9FIRM</name>
<reference evidence="4" key="1">
    <citation type="submission" date="2020-10" db="EMBL/GenBank/DDBJ databases">
        <authorList>
            <person name="Gilroy R."/>
        </authorList>
    </citation>
    <scope>NUCLEOTIDE SEQUENCE</scope>
    <source>
        <strain evidence="4">517</strain>
    </source>
</reference>
<dbReference type="EMBL" id="JADINF010000159">
    <property type="protein sequence ID" value="MBO8424613.1"/>
    <property type="molecule type" value="Genomic_DNA"/>
</dbReference>
<organism evidence="4 5">
    <name type="scientific">Candidatus Stercoripulliclostridium pullicola</name>
    <dbReference type="NCBI Taxonomy" id="2840953"/>
    <lineage>
        <taxon>Bacteria</taxon>
        <taxon>Bacillati</taxon>
        <taxon>Bacillota</taxon>
        <taxon>Clostridia</taxon>
        <taxon>Eubacteriales</taxon>
        <taxon>Candidatus Stercoripulliclostridium</taxon>
    </lineage>
</organism>
<dbReference type="InterPro" id="IPR029057">
    <property type="entry name" value="PRTase-like"/>
</dbReference>
<dbReference type="Gene3D" id="3.40.50.2020">
    <property type="match status" value="1"/>
</dbReference>
<evidence type="ECO:0000256" key="1">
    <source>
        <dbReference type="ARBA" id="ARBA00008007"/>
    </source>
</evidence>
<reference evidence="4" key="2">
    <citation type="journal article" date="2021" name="PeerJ">
        <title>Extensive microbial diversity within the chicken gut microbiome revealed by metagenomics and culture.</title>
        <authorList>
            <person name="Gilroy R."/>
            <person name="Ravi A."/>
            <person name="Getino M."/>
            <person name="Pursley I."/>
            <person name="Horton D.L."/>
            <person name="Alikhan N.F."/>
            <person name="Baker D."/>
            <person name="Gharbi K."/>
            <person name="Hall N."/>
            <person name="Watson M."/>
            <person name="Adriaenssens E.M."/>
            <person name="Foster-Nyarko E."/>
            <person name="Jarju S."/>
            <person name="Secka A."/>
            <person name="Antonio M."/>
            <person name="Oren A."/>
            <person name="Chaudhuri R.R."/>
            <person name="La Ragione R."/>
            <person name="Hildebrand F."/>
            <person name="Pallen M.J."/>
        </authorList>
    </citation>
    <scope>NUCLEOTIDE SEQUENCE</scope>
    <source>
        <strain evidence="4">517</strain>
    </source>
</reference>
<gene>
    <name evidence="4" type="ORF">IAB16_06295</name>
</gene>
<dbReference type="CDD" id="cd06223">
    <property type="entry name" value="PRTases_typeI"/>
    <property type="match status" value="1"/>
</dbReference>
<sequence length="249" mass="27508">MRDVKQSRFIRFLKKAEAAFSRMMHPKGYVCIGCGKELKEEYREKSICPECEAELRYRTGKLCEVCGKHIENGVLCSACTERPPLFDKAYAVFEYETLARKLVVSYKDGEKPWLAEYMAKYLADYAAAMEISADVLCHVPSSDANVRKRGFDHAAKLAKTFAALTGITHVSVLKRIKQRKDQTKLGAEARFAEVADAFALTSGEAGKLVEGKRCLLLDDVLTTGATASACAKLLKDAGAVSVTVLTFTR</sequence>
<dbReference type="Gene3D" id="2.20.28.10">
    <property type="match status" value="1"/>
</dbReference>
<dbReference type="SUPFAM" id="SSF53271">
    <property type="entry name" value="PRTase-like"/>
    <property type="match status" value="1"/>
</dbReference>
<evidence type="ECO:0000259" key="2">
    <source>
        <dbReference type="Pfam" id="PF00156"/>
    </source>
</evidence>
<dbReference type="PANTHER" id="PTHR47505:SF1">
    <property type="entry name" value="DNA UTILIZATION PROTEIN YHGH"/>
    <property type="match status" value="1"/>
</dbReference>
<dbReference type="Proteomes" id="UP000727857">
    <property type="component" value="Unassembled WGS sequence"/>
</dbReference>
<protein>
    <submittedName>
        <fullName evidence="4">ComF family protein</fullName>
    </submittedName>
</protein>
<accession>A0A940DJA4</accession>
<dbReference type="PANTHER" id="PTHR47505">
    <property type="entry name" value="DNA UTILIZATION PROTEIN YHGH"/>
    <property type="match status" value="1"/>
</dbReference>
<evidence type="ECO:0000313" key="5">
    <source>
        <dbReference type="Proteomes" id="UP000727857"/>
    </source>
</evidence>
<dbReference type="Pfam" id="PF00156">
    <property type="entry name" value="Pribosyltran"/>
    <property type="match status" value="1"/>
</dbReference>